<gene>
    <name evidence="1" type="ORF">CUD01_29420</name>
</gene>
<sequence length="171" mass="18538">MILWLNGAFGVGKTTCATQLAARRPHTRTHDPEALGWWLSRTVGRVTGVSDYQDLSAWRRGTVRATSRRADGTELVVVPMSLLDAAHADEVLGGLAARGHEVRHVTLHASPDELLRRIDADTADPGARAWRRSQVARYSAVADRLAARGPVVATDALTPDEVVRAVQAHLP</sequence>
<dbReference type="SUPFAM" id="SSF52540">
    <property type="entry name" value="P-loop containing nucleoside triphosphate hydrolases"/>
    <property type="match status" value="1"/>
</dbReference>
<keyword evidence="2" id="KW-1185">Reference proteome</keyword>
<dbReference type="RefSeq" id="WP_141322249.1">
    <property type="nucleotide sequence ID" value="NZ_BJLP01000064.1"/>
</dbReference>
<dbReference type="EMBL" id="BJLP01000064">
    <property type="protein sequence ID" value="GEA82498.1"/>
    <property type="molecule type" value="Genomic_DNA"/>
</dbReference>
<reference evidence="1 2" key="1">
    <citation type="submission" date="2019-06" db="EMBL/GenBank/DDBJ databases">
        <title>Whole genome shotgun sequence of Cellulomonas uda NBRC 3747.</title>
        <authorList>
            <person name="Hosoyama A."/>
            <person name="Uohara A."/>
            <person name="Ohji S."/>
            <person name="Ichikawa N."/>
        </authorList>
    </citation>
    <scope>NUCLEOTIDE SEQUENCE [LARGE SCALE GENOMIC DNA]</scope>
    <source>
        <strain evidence="1 2">NBRC 3747</strain>
    </source>
</reference>
<protein>
    <submittedName>
        <fullName evidence="1">Uncharacterized protein</fullName>
    </submittedName>
</protein>
<dbReference type="InterPro" id="IPR027417">
    <property type="entry name" value="P-loop_NTPase"/>
</dbReference>
<dbReference type="AlphaFoldDB" id="A0A4Y3KHN2"/>
<dbReference type="Pfam" id="PF13671">
    <property type="entry name" value="AAA_33"/>
    <property type="match status" value="1"/>
</dbReference>
<comment type="caution">
    <text evidence="1">The sequence shown here is derived from an EMBL/GenBank/DDBJ whole genome shotgun (WGS) entry which is preliminary data.</text>
</comment>
<evidence type="ECO:0000313" key="1">
    <source>
        <dbReference type="EMBL" id="GEA82498.1"/>
    </source>
</evidence>
<dbReference type="Gene3D" id="3.40.50.300">
    <property type="entry name" value="P-loop containing nucleotide triphosphate hydrolases"/>
    <property type="match status" value="1"/>
</dbReference>
<proteinExistence type="predicted"/>
<organism evidence="1 2">
    <name type="scientific">Cellulomonas uda</name>
    <dbReference type="NCBI Taxonomy" id="1714"/>
    <lineage>
        <taxon>Bacteria</taxon>
        <taxon>Bacillati</taxon>
        <taxon>Actinomycetota</taxon>
        <taxon>Actinomycetes</taxon>
        <taxon>Micrococcales</taxon>
        <taxon>Cellulomonadaceae</taxon>
        <taxon>Cellulomonas</taxon>
    </lineage>
</organism>
<dbReference type="Proteomes" id="UP000315842">
    <property type="component" value="Unassembled WGS sequence"/>
</dbReference>
<accession>A0A4Y3KHN2</accession>
<evidence type="ECO:0000313" key="2">
    <source>
        <dbReference type="Proteomes" id="UP000315842"/>
    </source>
</evidence>
<name>A0A4Y3KHN2_CELUD</name>